<organism evidence="3 4">
    <name type="scientific">Acidipila rosea</name>
    <dbReference type="NCBI Taxonomy" id="768535"/>
    <lineage>
        <taxon>Bacteria</taxon>
        <taxon>Pseudomonadati</taxon>
        <taxon>Acidobacteriota</taxon>
        <taxon>Terriglobia</taxon>
        <taxon>Terriglobales</taxon>
        <taxon>Acidobacteriaceae</taxon>
        <taxon>Acidipila</taxon>
    </lineage>
</organism>
<feature type="compositionally biased region" description="Basic and acidic residues" evidence="1">
    <location>
        <begin position="1"/>
        <end position="16"/>
    </location>
</feature>
<feature type="region of interest" description="Disordered" evidence="1">
    <location>
        <begin position="1"/>
        <end position="24"/>
    </location>
</feature>
<keyword evidence="4" id="KW-1185">Reference proteome</keyword>
<comment type="caution">
    <text evidence="3">The sequence shown here is derived from an EMBL/GenBank/DDBJ whole genome shotgun (WGS) entry which is preliminary data.</text>
</comment>
<dbReference type="GO" id="GO:0004519">
    <property type="term" value="F:endonuclease activity"/>
    <property type="evidence" value="ECO:0007669"/>
    <property type="project" value="UniProtKB-KW"/>
</dbReference>
<evidence type="ECO:0000256" key="1">
    <source>
        <dbReference type="SAM" id="MobiDB-lite"/>
    </source>
</evidence>
<dbReference type="OrthoDB" id="1426537at2"/>
<name>A0A4R1KUT2_9BACT</name>
<dbReference type="EMBL" id="SMGK01000009">
    <property type="protein sequence ID" value="TCK68447.1"/>
    <property type="molecule type" value="Genomic_DNA"/>
</dbReference>
<protein>
    <submittedName>
        <fullName evidence="3">Restriction endonuclease</fullName>
    </submittedName>
</protein>
<gene>
    <name evidence="3" type="ORF">C7378_3524</name>
</gene>
<keyword evidence="3" id="KW-0540">Nuclease</keyword>
<dbReference type="Pfam" id="PF04471">
    <property type="entry name" value="Mrr_cat"/>
    <property type="match status" value="1"/>
</dbReference>
<evidence type="ECO:0000313" key="4">
    <source>
        <dbReference type="Proteomes" id="UP000295210"/>
    </source>
</evidence>
<reference evidence="3 4" key="1">
    <citation type="submission" date="2019-03" db="EMBL/GenBank/DDBJ databases">
        <title>Genomic Encyclopedia of Type Strains, Phase IV (KMG-IV): sequencing the most valuable type-strain genomes for metagenomic binning, comparative biology and taxonomic classification.</title>
        <authorList>
            <person name="Goeker M."/>
        </authorList>
    </citation>
    <scope>NUCLEOTIDE SEQUENCE [LARGE SCALE GENOMIC DNA]</scope>
    <source>
        <strain evidence="3 4">DSM 103428</strain>
    </source>
</reference>
<dbReference type="InterPro" id="IPR007560">
    <property type="entry name" value="Restrct_endonuc_IV_Mrr"/>
</dbReference>
<dbReference type="Proteomes" id="UP000295210">
    <property type="component" value="Unassembled WGS sequence"/>
</dbReference>
<dbReference type="RefSeq" id="WP_131999493.1">
    <property type="nucleotide sequence ID" value="NZ_SMGK01000009.1"/>
</dbReference>
<keyword evidence="3" id="KW-0378">Hydrolase</keyword>
<dbReference type="AlphaFoldDB" id="A0A4R1KUT2"/>
<evidence type="ECO:0000259" key="2">
    <source>
        <dbReference type="Pfam" id="PF04471"/>
    </source>
</evidence>
<keyword evidence="3" id="KW-0255">Endonuclease</keyword>
<accession>A0A4R1KUT2</accession>
<feature type="domain" description="Restriction endonuclease type IV Mrr" evidence="2">
    <location>
        <begin position="193"/>
        <end position="292"/>
    </location>
</feature>
<sequence>MDVQEAREKLTARHEEDDGPAELPASVLPKLTLNDLPDGATLQVGSQKDGRLHLDWSGTLGRDGEVIYGEADHTWTRKYWYAPLGLEQYLDLVRRAVETRHRVRGDVDITHDDDDGAYVALRFRINTVETNLGKAYEAIRKIAAEVEEAAEHAADEVGQRIAEIAARLSGWGSETLDALVDAVETARSADDKGRTLEELCSRLFSSVPGFVVTGRVRTETEEIDISVVNDSTEPRLRREGALILAECKNWTGKCGKNEFVVFHSKLENRSQRCTLGFLISWNGFTETITKEMLRGSREDILVVPITGEDIRSAVRSDDFTRTLLECWEKAVNL</sequence>
<proteinExistence type="predicted"/>
<evidence type="ECO:0000313" key="3">
    <source>
        <dbReference type="EMBL" id="TCK68447.1"/>
    </source>
</evidence>